<dbReference type="Proteomes" id="UP000193467">
    <property type="component" value="Unassembled WGS sequence"/>
</dbReference>
<dbReference type="EMBL" id="MCGR01000086">
    <property type="protein sequence ID" value="ORY56435.1"/>
    <property type="molecule type" value="Genomic_DNA"/>
</dbReference>
<comment type="catalytic activity">
    <reaction evidence="1">
        <text>Hydrolysis of terminal, non-reducing beta-D-glucosyl residues with release of beta-D-glucose.</text>
        <dbReference type="EC" id="3.2.1.21"/>
    </reaction>
</comment>
<reference evidence="9 10" key="1">
    <citation type="submission" date="2016-07" db="EMBL/GenBank/DDBJ databases">
        <title>Pervasive Adenine N6-methylation of Active Genes in Fungi.</title>
        <authorList>
            <consortium name="DOE Joint Genome Institute"/>
            <person name="Mondo S.J."/>
            <person name="Dannebaum R.O."/>
            <person name="Kuo R.C."/>
            <person name="Labutti K."/>
            <person name="Haridas S."/>
            <person name="Kuo A."/>
            <person name="Salamov A."/>
            <person name="Ahrendt S.R."/>
            <person name="Lipzen A."/>
            <person name="Sullivan W."/>
            <person name="Andreopoulos W.B."/>
            <person name="Clum A."/>
            <person name="Lindquist E."/>
            <person name="Daum C."/>
            <person name="Ramamoorthy G.K."/>
            <person name="Gryganskyi A."/>
            <person name="Culley D."/>
            <person name="Magnuson J.K."/>
            <person name="James T.Y."/>
            <person name="O'Malley M.A."/>
            <person name="Stajich J.E."/>
            <person name="Spatafora J.W."/>
            <person name="Visel A."/>
            <person name="Grigoriev I.V."/>
        </authorList>
    </citation>
    <scope>NUCLEOTIDE SEQUENCE [LARGE SCALE GENOMIC DNA]</scope>
    <source>
        <strain evidence="9 10">62-1032</strain>
    </source>
</reference>
<dbReference type="InterPro" id="IPR017853">
    <property type="entry name" value="GH"/>
</dbReference>
<dbReference type="GO" id="GO:0030245">
    <property type="term" value="P:cellulose catabolic process"/>
    <property type="evidence" value="ECO:0007669"/>
    <property type="project" value="UniProtKB-KW"/>
</dbReference>
<evidence type="ECO:0000256" key="8">
    <source>
        <dbReference type="RuleBase" id="RU003690"/>
    </source>
</evidence>
<dbReference type="FunFam" id="3.20.20.80:FF:000011">
    <property type="entry name" value="Cytosolic beta-glucosidase"/>
    <property type="match status" value="1"/>
</dbReference>
<keyword evidence="10" id="KW-1185">Reference proteome</keyword>
<evidence type="ECO:0000256" key="6">
    <source>
        <dbReference type="ARBA" id="ARBA00023295"/>
    </source>
</evidence>
<evidence type="ECO:0000256" key="7">
    <source>
        <dbReference type="ARBA" id="ARBA00056775"/>
    </source>
</evidence>
<comment type="similarity">
    <text evidence="2 8">Belongs to the glycosyl hydrolase 1 family.</text>
</comment>
<keyword evidence="5" id="KW-0136">Cellulose degradation</keyword>
<dbReference type="EC" id="3.2.1.21" evidence="3"/>
<comment type="function">
    <text evidence="7">Plays an important role in cellulose degradation. Shows hydrolytic activity against several glycosidic compounds.</text>
</comment>
<keyword evidence="6" id="KW-0326">Glycosidase</keyword>
<evidence type="ECO:0000313" key="9">
    <source>
        <dbReference type="EMBL" id="ORY56435.1"/>
    </source>
</evidence>
<evidence type="ECO:0000256" key="4">
    <source>
        <dbReference type="ARBA" id="ARBA00022801"/>
    </source>
</evidence>
<keyword evidence="5" id="KW-0119">Carbohydrate metabolism</keyword>
<sequence length="472" mass="53150">MTSTFLHGFATASYQVEGSVDVDGRGSSVWDDLCNREGAIVDGSSGSEATDTYHRYKEDVALIKELGANSHRFSLSWSRIIPLGGADDPVNPLGVQFYNNFIDELIANGIEPMVTLFHWDLPLALQKRYGGWLDKEQATRDFVNYARVCFSHFGDRVKLWITLNEPFCTSILGHSLGVHAPGRSSDRTKSPEGDSATEPWIVGHSLLVAHASAVDLYRREEGEIGISLNGDWCEPWDDSEENIAAAQRAQEFWVSWFADPIYLTGDYPSCMREQLGDRLPTFSKEEKKLVLGSSDFYGMNHYTSNLIKNKSGPAAADDYQGNVEYTTVGPNGNPPALGYQSQCGWLQTAPWGFRKLLVWIYKRYGVPIIVTENGMPVRGEGDLPIEQALNDGPRVDFFKGYLENLELAMKEDGVAVRGYIAWSLLDNFEWAEGYIPRFGVVYVDYTTQKRTPKRSAHFIKQWFEEKQEKEQQ</sequence>
<accession>A0A1Y2DCN3</accession>
<evidence type="ECO:0000256" key="2">
    <source>
        <dbReference type="ARBA" id="ARBA00010838"/>
    </source>
</evidence>
<keyword evidence="4 9" id="KW-0378">Hydrolase</keyword>
<dbReference type="Gene3D" id="3.20.20.80">
    <property type="entry name" value="Glycosidases"/>
    <property type="match status" value="1"/>
</dbReference>
<dbReference type="InterPro" id="IPR001360">
    <property type="entry name" value="Glyco_hydro_1"/>
</dbReference>
<dbReference type="GO" id="GO:0080079">
    <property type="term" value="F:cellobiose glucosidase activity"/>
    <property type="evidence" value="ECO:0007669"/>
    <property type="project" value="UniProtKB-ARBA"/>
</dbReference>
<dbReference type="PRINTS" id="PR00131">
    <property type="entry name" value="GLHYDRLASE1"/>
</dbReference>
<evidence type="ECO:0000256" key="1">
    <source>
        <dbReference type="ARBA" id="ARBA00000448"/>
    </source>
</evidence>
<comment type="caution">
    <text evidence="9">The sequence shown here is derived from an EMBL/GenBank/DDBJ whole genome shotgun (WGS) entry which is preliminary data.</text>
</comment>
<proteinExistence type="inferred from homology"/>
<dbReference type="OrthoDB" id="65569at2759"/>
<dbReference type="STRING" id="106004.A0A1Y2DCN3"/>
<dbReference type="PANTHER" id="PTHR10353">
    <property type="entry name" value="GLYCOSYL HYDROLASE"/>
    <property type="match status" value="1"/>
</dbReference>
<dbReference type="PANTHER" id="PTHR10353:SF36">
    <property type="entry name" value="LP05116P"/>
    <property type="match status" value="1"/>
</dbReference>
<dbReference type="SUPFAM" id="SSF51445">
    <property type="entry name" value="(Trans)glycosidases"/>
    <property type="match status" value="1"/>
</dbReference>
<evidence type="ECO:0000313" key="10">
    <source>
        <dbReference type="Proteomes" id="UP000193467"/>
    </source>
</evidence>
<name>A0A1Y2DCN3_9BASI</name>
<dbReference type="AlphaFoldDB" id="A0A1Y2DCN3"/>
<evidence type="ECO:0000256" key="3">
    <source>
        <dbReference type="ARBA" id="ARBA00012744"/>
    </source>
</evidence>
<keyword evidence="5" id="KW-0624">Polysaccharide degradation</keyword>
<protein>
    <recommendedName>
        <fullName evidence="3">beta-glucosidase</fullName>
        <ecNumber evidence="3">3.2.1.21</ecNumber>
    </recommendedName>
</protein>
<gene>
    <name evidence="9" type="ORF">BCR35DRAFT_322643</name>
</gene>
<dbReference type="InParanoid" id="A0A1Y2DCN3"/>
<dbReference type="Pfam" id="PF00232">
    <property type="entry name" value="Glyco_hydro_1"/>
    <property type="match status" value="1"/>
</dbReference>
<evidence type="ECO:0000256" key="5">
    <source>
        <dbReference type="ARBA" id="ARBA00023001"/>
    </source>
</evidence>
<organism evidence="9 10">
    <name type="scientific">Leucosporidium creatinivorum</name>
    <dbReference type="NCBI Taxonomy" id="106004"/>
    <lineage>
        <taxon>Eukaryota</taxon>
        <taxon>Fungi</taxon>
        <taxon>Dikarya</taxon>
        <taxon>Basidiomycota</taxon>
        <taxon>Pucciniomycotina</taxon>
        <taxon>Microbotryomycetes</taxon>
        <taxon>Leucosporidiales</taxon>
        <taxon>Leucosporidium</taxon>
    </lineage>
</organism>